<dbReference type="InterPro" id="IPR008966">
    <property type="entry name" value="Adhesion_dom_sf"/>
</dbReference>
<gene>
    <name evidence="2" type="ORF">BW900_27850</name>
</gene>
<dbReference type="Gene3D" id="2.60.40.740">
    <property type="match status" value="1"/>
</dbReference>
<dbReference type="InterPro" id="IPR047589">
    <property type="entry name" value="DUF11_rpt"/>
</dbReference>
<protein>
    <recommendedName>
        <fullName evidence="1">DUF11 domain-containing protein</fullName>
    </recommendedName>
</protein>
<dbReference type="NCBIfam" id="TIGR01451">
    <property type="entry name" value="B_ant_repeat"/>
    <property type="match status" value="1"/>
</dbReference>
<comment type="caution">
    <text evidence="2">The sequence shown here is derived from an EMBL/GenBank/DDBJ whole genome shotgun (WGS) entry which is preliminary data.</text>
</comment>
<dbReference type="AlphaFoldDB" id="A0A1S9SZV8"/>
<feature type="domain" description="DUF11" evidence="1">
    <location>
        <begin position="2"/>
        <end position="60"/>
    </location>
</feature>
<proteinExistence type="predicted"/>
<dbReference type="RefSeq" id="WP_002191534.1">
    <property type="nucleotide sequence ID" value="NZ_CP036103.1"/>
</dbReference>
<evidence type="ECO:0000313" key="3">
    <source>
        <dbReference type="Proteomes" id="UP000190696"/>
    </source>
</evidence>
<dbReference type="EMBL" id="MUAI01000050">
    <property type="protein sequence ID" value="OOR03278.1"/>
    <property type="molecule type" value="Genomic_DNA"/>
</dbReference>
<evidence type="ECO:0000259" key="1">
    <source>
        <dbReference type="Pfam" id="PF01345"/>
    </source>
</evidence>
<dbReference type="NCBIfam" id="TIGR04226">
    <property type="entry name" value="RrgB_K2N_iso_D2"/>
    <property type="match status" value="1"/>
</dbReference>
<dbReference type="InterPro" id="IPR001434">
    <property type="entry name" value="OmcB-like_DUF11"/>
</dbReference>
<dbReference type="SUPFAM" id="SSF49401">
    <property type="entry name" value="Bacterial adhesins"/>
    <property type="match status" value="1"/>
</dbReference>
<reference evidence="2 3" key="1">
    <citation type="submission" date="2017-01" db="EMBL/GenBank/DDBJ databases">
        <title>Bacillus cereus isolates.</title>
        <authorList>
            <person name="Beno S.M."/>
        </authorList>
    </citation>
    <scope>NUCLEOTIDE SEQUENCE [LARGE SCALE GENOMIC DNA]</scope>
    <source>
        <strain evidence="2 3">FSL W7-1108</strain>
    </source>
</reference>
<dbReference type="Pfam" id="PF01345">
    <property type="entry name" value="DUF11"/>
    <property type="match status" value="1"/>
</dbReference>
<accession>A0A1S9SZV8</accession>
<name>A0A1S9SZV8_BACMY</name>
<dbReference type="Proteomes" id="UP000190696">
    <property type="component" value="Unassembled WGS sequence"/>
</dbReference>
<dbReference type="InterPro" id="IPR026466">
    <property type="entry name" value="Fim_isopep_form_D2_dom"/>
</dbReference>
<sequence length="85" mass="9533">MKNLQNKNTEIGDELEYTIRTRNTLLASHVKNLTIVDTLPEGFEYVPGTLQVDGQTVTDTVDTDKGEFEARKAIGKFGDVTNTEW</sequence>
<organism evidence="2 3">
    <name type="scientific">Bacillus mycoides</name>
    <dbReference type="NCBI Taxonomy" id="1405"/>
    <lineage>
        <taxon>Bacteria</taxon>
        <taxon>Bacillati</taxon>
        <taxon>Bacillota</taxon>
        <taxon>Bacilli</taxon>
        <taxon>Bacillales</taxon>
        <taxon>Bacillaceae</taxon>
        <taxon>Bacillus</taxon>
        <taxon>Bacillus cereus group</taxon>
    </lineage>
</organism>
<evidence type="ECO:0000313" key="2">
    <source>
        <dbReference type="EMBL" id="OOR03278.1"/>
    </source>
</evidence>